<evidence type="ECO:0000256" key="1">
    <source>
        <dbReference type="SAM" id="MobiDB-lite"/>
    </source>
</evidence>
<feature type="compositionally biased region" description="Polar residues" evidence="1">
    <location>
        <begin position="25"/>
        <end position="34"/>
    </location>
</feature>
<feature type="compositionally biased region" description="Low complexity" evidence="1">
    <location>
        <begin position="15"/>
        <end position="24"/>
    </location>
</feature>
<dbReference type="EMBL" id="KR029601">
    <property type="protein sequence ID" value="AKH48094.1"/>
    <property type="molecule type" value="Genomic_DNA"/>
</dbReference>
<proteinExistence type="predicted"/>
<protein>
    <submittedName>
        <fullName evidence="2">Uncharacterized protein</fullName>
    </submittedName>
</protein>
<organism evidence="2">
    <name type="scientific">uncultured marine virus</name>
    <dbReference type="NCBI Taxonomy" id="186617"/>
    <lineage>
        <taxon>Viruses</taxon>
        <taxon>environmental samples</taxon>
    </lineage>
</organism>
<sequence length="66" mass="6818">MPREAVGTPEPEEMTGASGTSSASCSPVMTTSPKATAFNPLGRKVLAVGRLGSAMITVLSGRVRRR</sequence>
<reference evidence="2" key="2">
    <citation type="submission" date="2015-03" db="EMBL/GenBank/DDBJ databases">
        <authorList>
            <person name="Chow C.-E.T."/>
            <person name="Winget D.M."/>
            <person name="White R.A.III."/>
            <person name="Hallam S.J."/>
            <person name="Suttle C.A."/>
        </authorList>
    </citation>
    <scope>NUCLEOTIDE SEQUENCE</scope>
    <source>
        <strain evidence="2">Oxic1_6</strain>
    </source>
</reference>
<accession>A0A0F7L696</accession>
<dbReference type="PROSITE" id="PS51257">
    <property type="entry name" value="PROKAR_LIPOPROTEIN"/>
    <property type="match status" value="1"/>
</dbReference>
<evidence type="ECO:0000313" key="2">
    <source>
        <dbReference type="EMBL" id="AKH48094.1"/>
    </source>
</evidence>
<reference evidence="2" key="1">
    <citation type="journal article" date="2015" name="Front. Microbiol.">
        <title>Combining genomic sequencing methods to explore viral diversity and reveal potential virus-host interactions.</title>
        <authorList>
            <person name="Chow C.E."/>
            <person name="Winget D.M."/>
            <person name="White R.A.III."/>
            <person name="Hallam S.J."/>
            <person name="Suttle C.A."/>
        </authorList>
    </citation>
    <scope>NUCLEOTIDE SEQUENCE</scope>
    <source>
        <strain evidence="2">Oxic1_6</strain>
    </source>
</reference>
<feature type="region of interest" description="Disordered" evidence="1">
    <location>
        <begin position="1"/>
        <end position="36"/>
    </location>
</feature>
<name>A0A0F7L696_9VIRU</name>